<dbReference type="OrthoDB" id="5420024at2"/>
<protein>
    <recommendedName>
        <fullName evidence="3">DUF4242 domain-containing protein</fullName>
    </recommendedName>
</protein>
<dbReference type="EMBL" id="CM001488">
    <property type="protein sequence ID" value="EIM64624.1"/>
    <property type="molecule type" value="Genomic_DNA"/>
</dbReference>
<dbReference type="Gene3D" id="3.30.70.3090">
    <property type="entry name" value="ORF SCO4226, nickel-binding ferredoxin-like monomer"/>
    <property type="match status" value="1"/>
</dbReference>
<organism evidence="1 2">
    <name type="scientific">Desulfobacter postgatei 2ac9</name>
    <dbReference type="NCBI Taxonomy" id="879212"/>
    <lineage>
        <taxon>Bacteria</taxon>
        <taxon>Pseudomonadati</taxon>
        <taxon>Thermodesulfobacteriota</taxon>
        <taxon>Desulfobacteria</taxon>
        <taxon>Desulfobacterales</taxon>
        <taxon>Desulfobacteraceae</taxon>
        <taxon>Desulfobacter</taxon>
    </lineage>
</organism>
<evidence type="ECO:0000313" key="2">
    <source>
        <dbReference type="Proteomes" id="UP000005778"/>
    </source>
</evidence>
<dbReference type="Proteomes" id="UP000005778">
    <property type="component" value="Chromosome"/>
</dbReference>
<name>I5B561_9BACT</name>
<reference evidence="1 2" key="2">
    <citation type="submission" date="2012-02" db="EMBL/GenBank/DDBJ databases">
        <title>Improved High-Quality Draft sequence of Desulfobacter postgatei 2ac9.</title>
        <authorList>
            <consortium name="US DOE Joint Genome Institute"/>
            <person name="Lucas S."/>
            <person name="Han J."/>
            <person name="Lapidus A."/>
            <person name="Cheng J.-F."/>
            <person name="Goodwin L."/>
            <person name="Pitluck S."/>
            <person name="Peters L."/>
            <person name="Ovchinnikova G."/>
            <person name="Held B."/>
            <person name="Detter J.C."/>
            <person name="Han C."/>
            <person name="Tapia R."/>
            <person name="Land M."/>
            <person name="Hauser L."/>
            <person name="Kyrpides N."/>
            <person name="Ivanova N."/>
            <person name="Pagani I."/>
            <person name="Orellana R."/>
            <person name="Lovley D."/>
            <person name="Woyke T."/>
        </authorList>
    </citation>
    <scope>NUCLEOTIDE SEQUENCE [LARGE SCALE GENOMIC DNA]</scope>
    <source>
        <strain evidence="1 2">2ac9</strain>
    </source>
</reference>
<dbReference type="Pfam" id="PF14026">
    <property type="entry name" value="SCO4226-like"/>
    <property type="match status" value="1"/>
</dbReference>
<dbReference type="AlphaFoldDB" id="I5B561"/>
<dbReference type="InterPro" id="IPR025336">
    <property type="entry name" value="SCO4226-like"/>
</dbReference>
<dbReference type="InterPro" id="IPR042557">
    <property type="entry name" value="SCO4226"/>
</dbReference>
<reference evidence="1 2" key="1">
    <citation type="submission" date="2011-09" db="EMBL/GenBank/DDBJ databases">
        <authorList>
            <consortium name="US DOE Joint Genome Institute (JGI-PGF)"/>
            <person name="Lucas S."/>
            <person name="Han J."/>
            <person name="Lapidus A."/>
            <person name="Cheng J.-F."/>
            <person name="Goodwin L."/>
            <person name="Pitluck S."/>
            <person name="Peters L."/>
            <person name="Land M.L."/>
            <person name="Hauser L."/>
            <person name="Orellana R."/>
            <person name="Lovley D."/>
            <person name="Woyke T.J."/>
        </authorList>
    </citation>
    <scope>NUCLEOTIDE SEQUENCE [LARGE SCALE GENOMIC DNA]</scope>
    <source>
        <strain evidence="1 2">2ac9</strain>
    </source>
</reference>
<evidence type="ECO:0008006" key="3">
    <source>
        <dbReference type="Google" id="ProtNLM"/>
    </source>
</evidence>
<accession>I5B561</accession>
<dbReference type="eggNOG" id="ENOG50336YG">
    <property type="taxonomic scope" value="Bacteria"/>
</dbReference>
<dbReference type="RefSeq" id="WP_004074226.1">
    <property type="nucleotide sequence ID" value="NZ_CM001488.1"/>
</dbReference>
<keyword evidence="2" id="KW-1185">Reference proteome</keyword>
<evidence type="ECO:0000313" key="1">
    <source>
        <dbReference type="EMBL" id="EIM64624.1"/>
    </source>
</evidence>
<sequence>MSKTNKYMMIHNSPEVDWEVVKENWRKLAGVEAATWIKTYYNKDKGMRFCIWLAPTEEILKDIFTEIGISWESITLVEETVPDVWNGNWADDLAEAYDRSEM</sequence>
<proteinExistence type="predicted"/>
<gene>
    <name evidence="1" type="ORF">DespoDRAFT_02803</name>
</gene>
<dbReference type="HOGENOM" id="CLU_2315678_0_0_7"/>